<feature type="region of interest" description="Disordered" evidence="1">
    <location>
        <begin position="723"/>
        <end position="744"/>
    </location>
</feature>
<protein>
    <submittedName>
        <fullName evidence="2">Uncharacterized protein</fullName>
    </submittedName>
</protein>
<name>A0ABQ9G3M8_9NEOP</name>
<dbReference type="Proteomes" id="UP001159363">
    <property type="component" value="Chromosome 16"/>
</dbReference>
<proteinExistence type="predicted"/>
<keyword evidence="3" id="KW-1185">Reference proteome</keyword>
<evidence type="ECO:0000313" key="2">
    <source>
        <dbReference type="EMBL" id="KAJ8865933.1"/>
    </source>
</evidence>
<evidence type="ECO:0000256" key="1">
    <source>
        <dbReference type="SAM" id="MobiDB-lite"/>
    </source>
</evidence>
<evidence type="ECO:0000313" key="3">
    <source>
        <dbReference type="Proteomes" id="UP001159363"/>
    </source>
</evidence>
<sequence>MSLVIIQDAVGNGQGSETVEHAIVCGMAFCGSVRRLESKKCGVSSELRFERRPMFSRKVVYRHRNAGRMRVRACRLVVPISHVSADTSWDKIDVKHVYTEVDCAIGSQFIRHALNDFEPIEDLQGNNIARNEAAGEKGEPRENPADQRHLPARFPHEKIWNDPALMGGRHANHSAKVAPGSSSVYRCPTSIDTIFRFLFGSQYRCFHGIATSLTAAKLLRVARAAQAKWQRRPRAPTHQADAEVKLSPQPLTIASRCSLVYFDFGTRHVPGGWPPALCMAVCPAFPRGDMKARSQNRRYYRGANHRQFAPAPASNKSRRLVGRTQMSPVSLPSFLTLDAQVLGTFNSEVSKTDKDGAKSGIQGVGENGRSPKKTRLPARFPPAKIRVLPWRGLNPVLQGDFTNGRLGKGINLDELGSMKSSLCPVHPMSFMCNTDKLAHARTGRAVRFPWHRDLPQVRTPDRRLTRRAACDPRCEVVRALPPRVVVRFESRAGHVRGLASRQTDPLRGLRTGTFSVKQSFARKRTARLPPRGAAFSPRSSHSWVSTSGNRAGRCRWLAGFLGDLPFTLNLHSGAAPFARLISPSSALKTRPAPTVRHWKPTRKEKVNSVNKKTGIANVAVTLSPKNSIGCGESDHTCYKLPSVKTPRTAYGTPRRRDSNRRRGGRQTGDSSRPSRRAAEQNVQERRLSGLLLFSGGFLLRSAHSTFPGDLEADSTVVESLPWGSGSAEVGHRSRESVQMPNDRSYRELEPHRIGRNGVKGVYPNITTLNFFIGGATVTERLDCSPPTKANRWESSRMTPMIGGFSRGSPISPAISFRRCSILTSITLIGSQDLDVESHPNLVTNPLFTVDEADGIIALHKAEEYTTCLNISSTARTLEKGASCTGKRDWGRNRPWPLLGSHSSIRLDSFLDKLDVQHMSTEVSYAIGSQFIRHTLGDSEPIAELQGNKLDPTVLCTNLSMSTLHWLSAVAVEGDGRLGQRCPGGVKHRFDIRLMLYKHARCEL</sequence>
<feature type="region of interest" description="Disordered" evidence="1">
    <location>
        <begin position="641"/>
        <end position="683"/>
    </location>
</feature>
<dbReference type="EMBL" id="JARBHB010000017">
    <property type="protein sequence ID" value="KAJ8865933.1"/>
    <property type="molecule type" value="Genomic_DNA"/>
</dbReference>
<organism evidence="2 3">
    <name type="scientific">Dryococelus australis</name>
    <dbReference type="NCBI Taxonomy" id="614101"/>
    <lineage>
        <taxon>Eukaryota</taxon>
        <taxon>Metazoa</taxon>
        <taxon>Ecdysozoa</taxon>
        <taxon>Arthropoda</taxon>
        <taxon>Hexapoda</taxon>
        <taxon>Insecta</taxon>
        <taxon>Pterygota</taxon>
        <taxon>Neoptera</taxon>
        <taxon>Polyneoptera</taxon>
        <taxon>Phasmatodea</taxon>
        <taxon>Verophasmatodea</taxon>
        <taxon>Anareolatae</taxon>
        <taxon>Phasmatidae</taxon>
        <taxon>Eurycanthinae</taxon>
        <taxon>Dryococelus</taxon>
    </lineage>
</organism>
<reference evidence="2 3" key="1">
    <citation type="submission" date="2023-02" db="EMBL/GenBank/DDBJ databases">
        <title>LHISI_Scaffold_Assembly.</title>
        <authorList>
            <person name="Stuart O.P."/>
            <person name="Cleave R."/>
            <person name="Magrath M.J.L."/>
            <person name="Mikheyev A.S."/>
        </authorList>
    </citation>
    <scope>NUCLEOTIDE SEQUENCE [LARGE SCALE GENOMIC DNA]</scope>
    <source>
        <strain evidence="2">Daus_M_001</strain>
        <tissue evidence="2">Leg muscle</tissue>
    </source>
</reference>
<feature type="region of interest" description="Disordered" evidence="1">
    <location>
        <begin position="352"/>
        <end position="377"/>
    </location>
</feature>
<gene>
    <name evidence="2" type="ORF">PR048_033456</name>
</gene>
<comment type="caution">
    <text evidence="2">The sequence shown here is derived from an EMBL/GenBank/DDBJ whole genome shotgun (WGS) entry which is preliminary data.</text>
</comment>
<accession>A0ABQ9G3M8</accession>